<accession>A0A268P266</accession>
<gene>
    <name evidence="5" type="ORF">CHH72_05765</name>
</gene>
<evidence type="ECO:0000256" key="3">
    <source>
        <dbReference type="ARBA" id="ARBA00023163"/>
    </source>
</evidence>
<evidence type="ECO:0000259" key="4">
    <source>
        <dbReference type="PROSITE" id="PS50949"/>
    </source>
</evidence>
<evidence type="ECO:0000256" key="1">
    <source>
        <dbReference type="ARBA" id="ARBA00023015"/>
    </source>
</evidence>
<dbReference type="AlphaFoldDB" id="A0A268P266"/>
<dbReference type="Pfam" id="PF07729">
    <property type="entry name" value="FCD"/>
    <property type="match status" value="1"/>
</dbReference>
<comment type="caution">
    <text evidence="5">The sequence shown here is derived from an EMBL/GenBank/DDBJ whole genome shotgun (WGS) entry which is preliminary data.</text>
</comment>
<keyword evidence="3" id="KW-0804">Transcription</keyword>
<keyword evidence="2" id="KW-0238">DNA-binding</keyword>
<dbReference type="SUPFAM" id="SSF48008">
    <property type="entry name" value="GntR ligand-binding domain-like"/>
    <property type="match status" value="1"/>
</dbReference>
<dbReference type="InterPro" id="IPR008920">
    <property type="entry name" value="TF_FadR/GntR_C"/>
</dbReference>
<keyword evidence="1" id="KW-0805">Transcription regulation</keyword>
<dbReference type="GO" id="GO:0003700">
    <property type="term" value="F:DNA-binding transcription factor activity"/>
    <property type="evidence" value="ECO:0007669"/>
    <property type="project" value="InterPro"/>
</dbReference>
<dbReference type="Gene3D" id="1.20.120.530">
    <property type="entry name" value="GntR ligand-binding domain-like"/>
    <property type="match status" value="1"/>
</dbReference>
<proteinExistence type="predicted"/>
<dbReference type="PROSITE" id="PS50949">
    <property type="entry name" value="HTH_GNTR"/>
    <property type="match status" value="1"/>
</dbReference>
<dbReference type="GO" id="GO:0003677">
    <property type="term" value="F:DNA binding"/>
    <property type="evidence" value="ECO:0007669"/>
    <property type="project" value="UniProtKB-KW"/>
</dbReference>
<dbReference type="Proteomes" id="UP000216207">
    <property type="component" value="Unassembled WGS sequence"/>
</dbReference>
<dbReference type="SMART" id="SM00345">
    <property type="entry name" value="HTH_GNTR"/>
    <property type="match status" value="1"/>
</dbReference>
<dbReference type="InterPro" id="IPR036388">
    <property type="entry name" value="WH-like_DNA-bd_sf"/>
</dbReference>
<dbReference type="SUPFAM" id="SSF46785">
    <property type="entry name" value="Winged helix' DNA-binding domain"/>
    <property type="match status" value="1"/>
</dbReference>
<organism evidence="5 6">
    <name type="scientific">Shouchella clausii</name>
    <name type="common">Alkalihalobacillus clausii</name>
    <dbReference type="NCBI Taxonomy" id="79880"/>
    <lineage>
        <taxon>Bacteria</taxon>
        <taxon>Bacillati</taxon>
        <taxon>Bacillota</taxon>
        <taxon>Bacilli</taxon>
        <taxon>Bacillales</taxon>
        <taxon>Bacillaceae</taxon>
        <taxon>Shouchella</taxon>
    </lineage>
</organism>
<dbReference type="PANTHER" id="PTHR43537:SF24">
    <property type="entry name" value="GLUCONATE OPERON TRANSCRIPTIONAL REPRESSOR"/>
    <property type="match status" value="1"/>
</dbReference>
<evidence type="ECO:0000313" key="6">
    <source>
        <dbReference type="Proteomes" id="UP000216207"/>
    </source>
</evidence>
<dbReference type="PANTHER" id="PTHR43537">
    <property type="entry name" value="TRANSCRIPTIONAL REGULATOR, GNTR FAMILY"/>
    <property type="match status" value="1"/>
</dbReference>
<dbReference type="RefSeq" id="WP_095255345.1">
    <property type="nucleotide sequence ID" value="NZ_NPCA01000038.1"/>
</dbReference>
<feature type="domain" description="HTH gntR-type" evidence="4">
    <location>
        <begin position="17"/>
        <end position="84"/>
    </location>
</feature>
<dbReference type="Gene3D" id="1.10.10.10">
    <property type="entry name" value="Winged helix-like DNA-binding domain superfamily/Winged helix DNA-binding domain"/>
    <property type="match status" value="1"/>
</dbReference>
<dbReference type="Pfam" id="PF00392">
    <property type="entry name" value="GntR"/>
    <property type="match status" value="1"/>
</dbReference>
<dbReference type="EMBL" id="NPCC01000006">
    <property type="protein sequence ID" value="PAE89761.1"/>
    <property type="molecule type" value="Genomic_DNA"/>
</dbReference>
<dbReference type="InterPro" id="IPR036390">
    <property type="entry name" value="WH_DNA-bd_sf"/>
</dbReference>
<evidence type="ECO:0000256" key="2">
    <source>
        <dbReference type="ARBA" id="ARBA00023125"/>
    </source>
</evidence>
<dbReference type="CDD" id="cd07377">
    <property type="entry name" value="WHTH_GntR"/>
    <property type="match status" value="1"/>
</dbReference>
<reference evidence="5 6" key="1">
    <citation type="submission" date="2017-07" db="EMBL/GenBank/DDBJ databases">
        <title>Isolation and whole genome analysis of endospore-forming bacteria from heroin.</title>
        <authorList>
            <person name="Kalinowski J."/>
            <person name="Ahrens B."/>
            <person name="Al-Dilaimi A."/>
            <person name="Winkler A."/>
            <person name="Wibberg D."/>
            <person name="Schleenbecker U."/>
            <person name="Ruckert C."/>
            <person name="Wolfel R."/>
            <person name="Grass G."/>
        </authorList>
    </citation>
    <scope>NUCLEOTIDE SEQUENCE [LARGE SCALE GENOMIC DNA]</scope>
    <source>
        <strain evidence="5 6">7539</strain>
    </source>
</reference>
<dbReference type="SMART" id="SM00895">
    <property type="entry name" value="FCD"/>
    <property type="match status" value="1"/>
</dbReference>
<sequence>MTDKDERFFSVDPNLVKSLRELAVEKIREGIVSGYFEVGEHLKERELSKMMGISTTPIKEAFRILENEGMLVTVPRKGTFVSEYASTSIEEILLLRAAVESLCARLAAVKMSEEDVKELEQVVLIMESLHNKGDSDALIEQNSRFHQLIIASTENKMMQTILANIRSIDKAFRKRALKVEVEREVGYQEHRAIFEAIKQREPDKAEQRMKDHILRTKDNILAAEARAQAENGPS</sequence>
<dbReference type="InterPro" id="IPR011711">
    <property type="entry name" value="GntR_C"/>
</dbReference>
<evidence type="ECO:0000313" key="5">
    <source>
        <dbReference type="EMBL" id="PAE89761.1"/>
    </source>
</evidence>
<protein>
    <recommendedName>
        <fullName evidence="4">HTH gntR-type domain-containing protein</fullName>
    </recommendedName>
</protein>
<dbReference type="InterPro" id="IPR000524">
    <property type="entry name" value="Tscrpt_reg_HTH_GntR"/>
</dbReference>
<name>A0A268P266_SHOCL</name>